<sequence length="405" mass="46280">MIKDLRYRLRNHRPFTPPLEGTASTYGYNTNSLETWVSYWANSYNFTAREEHLNQYPHYKTNIQGLDIHFIWIKPKVKRDVEVLPLLMLHGWTGSIVEFYKAIPLLSEKAKEKGFAFEFIVPSLPGFGFSDSTLLQGFGATEMAVMMRNLMHRLGHKKYYLQGGDWGACICNNIASYFPNEVFGYHSNFGISNSLTVPATWFTGSLSEGLQKLVEDPSALGRLYPLGTVAKVMMLSSGYFHLQATKPYTIGVAMSDSPAGLLAYIFQLMSMITRHEYESTRDDDGLHLHYSRDELLDNLMVYWVNNAFITSGKIYSEVYNTRNLNNGYLEITTPVPTWFIQAKDEFLYMSPEMLKFAFSNIVNTTAIETGGHYLAFELPELFSDSVITAITEFRRLAKQKCRTEL</sequence>
<evidence type="ECO:0000256" key="1">
    <source>
        <dbReference type="ARBA" id="ARBA00000221"/>
    </source>
</evidence>
<dbReference type="GO" id="GO:0005789">
    <property type="term" value="C:endoplasmic reticulum membrane"/>
    <property type="evidence" value="ECO:0007669"/>
    <property type="project" value="UniProtKB-SubCell"/>
</dbReference>
<evidence type="ECO:0000313" key="10">
    <source>
        <dbReference type="Proteomes" id="UP001154114"/>
    </source>
</evidence>
<feature type="active site" description="Proton acceptor" evidence="7">
    <location>
        <position position="372"/>
    </location>
</feature>
<dbReference type="EMBL" id="LR824028">
    <property type="protein sequence ID" value="CAH0598402.1"/>
    <property type="molecule type" value="Genomic_DNA"/>
</dbReference>
<evidence type="ECO:0000256" key="5">
    <source>
        <dbReference type="ARBA" id="ARBA00022801"/>
    </source>
</evidence>
<dbReference type="InterPro" id="IPR000639">
    <property type="entry name" value="Epox_hydrolase-like"/>
</dbReference>
<dbReference type="EC" id="3.3.2.9" evidence="6"/>
<comment type="subcellular location">
    <subcellularLocation>
        <location evidence="6">Endoplasmic reticulum membrane</location>
    </subcellularLocation>
    <subcellularLocation>
        <location evidence="2">Microsome membrane</location>
        <topology evidence="2">Single-pass membrane protein</topology>
    </subcellularLocation>
</comment>
<reference evidence="9" key="1">
    <citation type="submission" date="2021-12" db="EMBL/GenBank/DDBJ databases">
        <authorList>
            <person name="King R."/>
        </authorList>
    </citation>
    <scope>NUCLEOTIDE SEQUENCE</scope>
</reference>
<comment type="catalytic activity">
    <reaction evidence="6">
        <text>cis-stilbene oxide + H2O = (1R,2R)-hydrobenzoin</text>
        <dbReference type="Rhea" id="RHEA:23900"/>
        <dbReference type="ChEBI" id="CHEBI:15377"/>
        <dbReference type="ChEBI" id="CHEBI:50004"/>
        <dbReference type="ChEBI" id="CHEBI:50014"/>
        <dbReference type="EC" id="3.3.2.9"/>
    </reaction>
</comment>
<dbReference type="Gene3D" id="3.40.50.1820">
    <property type="entry name" value="alpha/beta hydrolase"/>
    <property type="match status" value="1"/>
</dbReference>
<dbReference type="AlphaFoldDB" id="A0A9P0FUH6"/>
<dbReference type="InterPro" id="IPR029058">
    <property type="entry name" value="AB_hydrolase_fold"/>
</dbReference>
<name>A0A9P0FUH6_CHRIL</name>
<keyword evidence="4 6" id="KW-0058">Aromatic hydrocarbons catabolism</keyword>
<comment type="function">
    <text evidence="6">Catalyzes juvenile hormone hydrolysis.</text>
</comment>
<keyword evidence="6" id="KW-0256">Endoplasmic reticulum</keyword>
<dbReference type="InterPro" id="IPR010497">
    <property type="entry name" value="Epoxide_hydro_N"/>
</dbReference>
<dbReference type="GO" id="GO:0097176">
    <property type="term" value="P:epoxide metabolic process"/>
    <property type="evidence" value="ECO:0007669"/>
    <property type="project" value="TreeGrafter"/>
</dbReference>
<evidence type="ECO:0000256" key="3">
    <source>
        <dbReference type="ARBA" id="ARBA00010088"/>
    </source>
</evidence>
<evidence type="ECO:0000256" key="4">
    <source>
        <dbReference type="ARBA" id="ARBA00022797"/>
    </source>
</evidence>
<dbReference type="InterPro" id="IPR016292">
    <property type="entry name" value="Epoxide_hydrolase"/>
</dbReference>
<keyword evidence="5 6" id="KW-0378">Hydrolase</keyword>
<dbReference type="Pfam" id="PF06441">
    <property type="entry name" value="EHN"/>
    <property type="match status" value="1"/>
</dbReference>
<proteinExistence type="inferred from homology"/>
<evidence type="ECO:0000259" key="8">
    <source>
        <dbReference type="Pfam" id="PF06441"/>
    </source>
</evidence>
<keyword evidence="6" id="KW-0472">Membrane</keyword>
<gene>
    <name evidence="9" type="ORF">CINC_LOCUS8225</name>
</gene>
<dbReference type="PIRSF" id="PIRSF001112">
    <property type="entry name" value="Epoxide_hydrolase"/>
    <property type="match status" value="1"/>
</dbReference>
<comment type="catalytic activity">
    <reaction evidence="1 6">
        <text>1-(4-methoxyphenyl)-N-methyl-N-[(3-methyloxetan-3-yl)methyl]methanamine + H2O = 2-{[(4-methoxybenzyl)(methyl)amino]methyl}-2-methylpropane-1,3-diol</text>
        <dbReference type="Rhea" id="RHEA:55764"/>
        <dbReference type="ChEBI" id="CHEBI:15377"/>
        <dbReference type="ChEBI" id="CHEBI:139161"/>
        <dbReference type="ChEBI" id="CHEBI:139164"/>
        <dbReference type="EC" id="3.3.2.9"/>
    </reaction>
</comment>
<accession>A0A9P0FUH6</accession>
<dbReference type="OrthoDB" id="7130006at2759"/>
<organism evidence="9 10">
    <name type="scientific">Chrysodeixis includens</name>
    <name type="common">Soybean looper</name>
    <name type="synonym">Pseudoplusia includens</name>
    <dbReference type="NCBI Taxonomy" id="689277"/>
    <lineage>
        <taxon>Eukaryota</taxon>
        <taxon>Metazoa</taxon>
        <taxon>Ecdysozoa</taxon>
        <taxon>Arthropoda</taxon>
        <taxon>Hexapoda</taxon>
        <taxon>Insecta</taxon>
        <taxon>Pterygota</taxon>
        <taxon>Neoptera</taxon>
        <taxon>Endopterygota</taxon>
        <taxon>Lepidoptera</taxon>
        <taxon>Glossata</taxon>
        <taxon>Ditrysia</taxon>
        <taxon>Noctuoidea</taxon>
        <taxon>Noctuidae</taxon>
        <taxon>Plusiinae</taxon>
        <taxon>Chrysodeixis</taxon>
    </lineage>
</organism>
<dbReference type="GO" id="GO:0033961">
    <property type="term" value="F:cis-stilbene-oxide hydrolase activity"/>
    <property type="evidence" value="ECO:0007669"/>
    <property type="project" value="UniProtKB-UniRule"/>
</dbReference>
<protein>
    <recommendedName>
        <fullName evidence="6">Epoxide hydrolase</fullName>
        <ecNumber evidence="6">3.3.2.9</ecNumber>
    </recommendedName>
</protein>
<dbReference type="PANTHER" id="PTHR21661:SF35">
    <property type="entry name" value="EPOXIDE HYDROLASE"/>
    <property type="match status" value="1"/>
</dbReference>
<feature type="domain" description="Epoxide hydrolase N-terminal" evidence="8">
    <location>
        <begin position="2"/>
        <end position="99"/>
    </location>
</feature>
<keyword evidence="10" id="KW-1185">Reference proteome</keyword>
<dbReference type="PANTHER" id="PTHR21661">
    <property type="entry name" value="EPOXIDE HYDROLASE 1-RELATED"/>
    <property type="match status" value="1"/>
</dbReference>
<dbReference type="Proteomes" id="UP001154114">
    <property type="component" value="Chromosome 25"/>
</dbReference>
<evidence type="ECO:0000313" key="9">
    <source>
        <dbReference type="EMBL" id="CAH0598402.1"/>
    </source>
</evidence>
<dbReference type="SUPFAM" id="SSF53474">
    <property type="entry name" value="alpha/beta-Hydrolases"/>
    <property type="match status" value="1"/>
</dbReference>
<evidence type="ECO:0000256" key="2">
    <source>
        <dbReference type="ARBA" id="ARBA00004111"/>
    </source>
</evidence>
<evidence type="ECO:0000256" key="7">
    <source>
        <dbReference type="PIRSR" id="PIRSR001112-1"/>
    </source>
</evidence>
<comment type="similarity">
    <text evidence="3 6">Belongs to the peptidase S33 family.</text>
</comment>
<dbReference type="PRINTS" id="PR00412">
    <property type="entry name" value="EPOXHYDRLASE"/>
</dbReference>
<feature type="active site" description="Nucleophile" evidence="7">
    <location>
        <position position="165"/>
    </location>
</feature>
<feature type="active site" description="Proton donor" evidence="7">
    <location>
        <position position="315"/>
    </location>
</feature>
<evidence type="ECO:0000256" key="6">
    <source>
        <dbReference type="PIRNR" id="PIRNR001112"/>
    </source>
</evidence>